<dbReference type="Pfam" id="PF00245">
    <property type="entry name" value="Alk_phosphatase"/>
    <property type="match status" value="2"/>
</dbReference>
<dbReference type="AlphaFoldDB" id="A0A433VFX8"/>
<sequence length="681" mass="71836">MANNHVIFIHPDGTSPAHYALARFVDKGPDGRLNWDKLDEARVYLGHMQDQLTGTSNGGAVTHATGTKVHAESFGLEEDNQTPTTALSGKQQTIMQEAVASNKVTALINSGFIAEPGTGAFVAKVAPPATSGRSAPRNNLAEITRQAIESGVNFIMGGGELHMLPVGTTGRHVTEAIDAQFSTGDAAIQNRPATNLIDLAKSLGYTVVYTRDELNALLNTSTPPQKVLGVFAAIHTFNDRSEESLAASNTPFYVETAPTVGEMLAVSQKLMEVHPNFKNGSFTVLEEEGTDNFSNVNNAAGTLEALRRADDAIGVALEFSEKYKNTLIVTAADSDGGGLQIRDPLPAGTNVGTINSNPTNVSGLPAAFANPLDGATGRGTLPFTSVPDASGNSFNFGVGWVGTPDFAGSIVAKAHGLNADTWNATVDNTDVYRLMYETLFETDLPDRPVAQPQPAPAATKKTGNVIFIHPDGHSPSMFGAARMTSVGPDGRLSWDMMSDTGVYLGHLTDQLTGSSDGSAVVHANGVKVFQNSYGLNEDGSRVTPFSGKVGSTILEEARDSGKAVAIINSGTMNEPGSGAFAAEVDTRSNNTEIVRQIILESGAQVIMAGGERWMLPTGVAGKFGSSLNQTGARTDGLNLILEAEKRGYRVVYSKDELNTVQAGDDLLATLKWAKLDRIQVV</sequence>
<organism evidence="5 6">
    <name type="scientific">Dulcicalothrix desertica PCC 7102</name>
    <dbReference type="NCBI Taxonomy" id="232991"/>
    <lineage>
        <taxon>Bacteria</taxon>
        <taxon>Bacillati</taxon>
        <taxon>Cyanobacteriota</taxon>
        <taxon>Cyanophyceae</taxon>
        <taxon>Nostocales</taxon>
        <taxon>Calotrichaceae</taxon>
        <taxon>Dulcicalothrix</taxon>
    </lineage>
</organism>
<dbReference type="EMBL" id="RSCL01000009">
    <property type="protein sequence ID" value="RUT04985.1"/>
    <property type="molecule type" value="Genomic_DNA"/>
</dbReference>
<keyword evidence="6" id="KW-1185">Reference proteome</keyword>
<accession>A0A433VFX8</accession>
<dbReference type="PANTHER" id="PTHR11596">
    <property type="entry name" value="ALKALINE PHOSPHATASE"/>
    <property type="match status" value="1"/>
</dbReference>
<feature type="active site" description="Phosphoserine intermediate" evidence="2">
    <location>
        <position position="56"/>
    </location>
</feature>
<evidence type="ECO:0000256" key="2">
    <source>
        <dbReference type="PIRSR" id="PIRSR601952-1"/>
    </source>
</evidence>
<keyword evidence="3" id="KW-0862">Zinc</keyword>
<protein>
    <recommendedName>
        <fullName evidence="7">Alkaline phosphatase</fullName>
    </recommendedName>
</protein>
<dbReference type="InterPro" id="IPR001952">
    <property type="entry name" value="Alkaline_phosphatase"/>
</dbReference>
<feature type="binding site" evidence="3">
    <location>
        <position position="333"/>
    </location>
    <ligand>
        <name>Zn(2+)</name>
        <dbReference type="ChEBI" id="CHEBI:29105"/>
        <label>2</label>
    </ligand>
</feature>
<dbReference type="InterPro" id="IPR017850">
    <property type="entry name" value="Alkaline_phosphatase_core_sf"/>
</dbReference>
<name>A0A433VFX8_9CYAN</name>
<proteinExistence type="inferred from homology"/>
<feature type="binding site" evidence="3">
    <location>
        <position position="286"/>
    </location>
    <ligand>
        <name>Mg(2+)</name>
        <dbReference type="ChEBI" id="CHEBI:18420"/>
    </ligand>
</feature>
<keyword evidence="3" id="KW-0479">Metal-binding</keyword>
<evidence type="ECO:0000256" key="1">
    <source>
        <dbReference type="ARBA" id="ARBA00022553"/>
    </source>
</evidence>
<comment type="cofactor">
    <cofactor evidence="3">
        <name>Zn(2+)</name>
        <dbReference type="ChEBI" id="CHEBI:29105"/>
    </cofactor>
    <text evidence="3">Binds 2 Zn(2+) ions.</text>
</comment>
<dbReference type="PRINTS" id="PR00113">
    <property type="entry name" value="ALKPHPHTASE"/>
</dbReference>
<gene>
    <name evidence="5" type="ORF">DSM106972_038060</name>
</gene>
<dbReference type="SUPFAM" id="SSF53649">
    <property type="entry name" value="Alkaline phosphatase-like"/>
    <property type="match status" value="2"/>
</dbReference>
<comment type="caution">
    <text evidence="5">The sequence shown here is derived from an EMBL/GenBank/DDBJ whole genome shotgun (WGS) entry which is preliminary data.</text>
</comment>
<dbReference type="RefSeq" id="WP_127082259.1">
    <property type="nucleotide sequence ID" value="NZ_RSCL01000009.1"/>
</dbReference>
<dbReference type="GO" id="GO:0004035">
    <property type="term" value="F:alkaline phosphatase activity"/>
    <property type="evidence" value="ECO:0007669"/>
    <property type="project" value="TreeGrafter"/>
</dbReference>
<dbReference type="Proteomes" id="UP000271624">
    <property type="component" value="Unassembled WGS sequence"/>
</dbReference>
<dbReference type="GO" id="GO:0046872">
    <property type="term" value="F:metal ion binding"/>
    <property type="evidence" value="ECO:0007669"/>
    <property type="project" value="UniProtKB-KW"/>
</dbReference>
<keyword evidence="1" id="KW-0597">Phosphoprotein</keyword>
<feature type="binding site" evidence="3">
    <location>
        <position position="291"/>
    </location>
    <ligand>
        <name>Zn(2+)</name>
        <dbReference type="ChEBI" id="CHEBI:29105"/>
        <label>2</label>
    </ligand>
</feature>
<reference evidence="5" key="1">
    <citation type="submission" date="2018-12" db="EMBL/GenBank/DDBJ databases">
        <authorList>
            <person name="Will S."/>
            <person name="Neumann-Schaal M."/>
            <person name="Henke P."/>
        </authorList>
    </citation>
    <scope>NUCLEOTIDE SEQUENCE</scope>
    <source>
        <strain evidence="5">PCC 7102</strain>
    </source>
</reference>
<keyword evidence="3" id="KW-0460">Magnesium</keyword>
<comment type="similarity">
    <text evidence="4">Belongs to the alkaline phosphatase family.</text>
</comment>
<comment type="cofactor">
    <cofactor evidence="3">
        <name>Mg(2+)</name>
        <dbReference type="ChEBI" id="CHEBI:18420"/>
    </cofactor>
    <text evidence="3">Binds 1 Mg(2+) ion.</text>
</comment>
<dbReference type="SMART" id="SM00098">
    <property type="entry name" value="alkPPc"/>
    <property type="match status" value="1"/>
</dbReference>
<dbReference type="PANTHER" id="PTHR11596:SF5">
    <property type="entry name" value="ALKALINE PHOSPHATASE"/>
    <property type="match status" value="1"/>
</dbReference>
<evidence type="ECO:0000256" key="3">
    <source>
        <dbReference type="PIRSR" id="PIRSR601952-2"/>
    </source>
</evidence>
<evidence type="ECO:0008006" key="7">
    <source>
        <dbReference type="Google" id="ProtNLM"/>
    </source>
</evidence>
<evidence type="ECO:0000313" key="6">
    <source>
        <dbReference type="Proteomes" id="UP000271624"/>
    </source>
</evidence>
<reference evidence="5" key="2">
    <citation type="journal article" date="2019" name="Genome Biol. Evol.">
        <title>Day and night: Metabolic profiles and evolutionary relationships of six axenic non-marine cyanobacteria.</title>
        <authorList>
            <person name="Will S.E."/>
            <person name="Henke P."/>
            <person name="Boedeker C."/>
            <person name="Huang S."/>
            <person name="Brinkmann H."/>
            <person name="Rohde M."/>
            <person name="Jarek M."/>
            <person name="Friedl T."/>
            <person name="Seufert S."/>
            <person name="Schumacher M."/>
            <person name="Overmann J."/>
            <person name="Neumann-Schaal M."/>
            <person name="Petersen J."/>
        </authorList>
    </citation>
    <scope>NUCLEOTIDE SEQUENCE [LARGE SCALE GENOMIC DNA]</scope>
    <source>
        <strain evidence="5">PCC 7102</strain>
    </source>
</reference>
<evidence type="ECO:0000313" key="5">
    <source>
        <dbReference type="EMBL" id="RUT04985.1"/>
    </source>
</evidence>
<dbReference type="OrthoDB" id="570067at2"/>
<dbReference type="Gene3D" id="3.40.720.10">
    <property type="entry name" value="Alkaline Phosphatase, subunit A"/>
    <property type="match status" value="2"/>
</dbReference>
<evidence type="ECO:0000256" key="4">
    <source>
        <dbReference type="RuleBase" id="RU003946"/>
    </source>
</evidence>